<dbReference type="PANTHER" id="PTHR43814">
    <property type="entry name" value="ARGININOSUCCINATE LYASE"/>
    <property type="match status" value="1"/>
</dbReference>
<dbReference type="AlphaFoldDB" id="A0A084G073"/>
<evidence type="ECO:0000313" key="5">
    <source>
        <dbReference type="Proteomes" id="UP000028545"/>
    </source>
</evidence>
<dbReference type="KEGG" id="sapo:SAPIO_CDS8681"/>
<dbReference type="PANTHER" id="PTHR43814:SF1">
    <property type="entry name" value="ARGININOSUCCINATE LYASE"/>
    <property type="match status" value="1"/>
</dbReference>
<gene>
    <name evidence="4" type="ORF">SAPIO_CDS8681</name>
</gene>
<dbReference type="OrthoDB" id="2561043at2759"/>
<sequence>MGGQIRKPETTAMEIGRRSTCIPVPEAHSRDEGEDTESPKSITPSAKVMLLGKAGRSMGHVVGLMTTLKGLPSTYNKDLQESVEPMLDHVKTVGDSIQIAEGVLATLKIQPEKMRAALDPFMLATDLADYLVRKGVPFRETHHISGRCVALSQQTGIPMNELSYEQFKGVDERFGEDIKNVFNYDTSVEMRAAKGGTSPWSVLEQVKVLKRPPSHQWPLFSPLFS</sequence>
<dbReference type="GO" id="GO:0004056">
    <property type="term" value="F:argininosuccinate lyase activity"/>
    <property type="evidence" value="ECO:0007669"/>
    <property type="project" value="InterPro"/>
</dbReference>
<evidence type="ECO:0000256" key="1">
    <source>
        <dbReference type="ARBA" id="ARBA00010755"/>
    </source>
</evidence>
<evidence type="ECO:0000256" key="2">
    <source>
        <dbReference type="SAM" id="MobiDB-lite"/>
    </source>
</evidence>
<dbReference type="Pfam" id="PF14698">
    <property type="entry name" value="ASL_C2"/>
    <property type="match status" value="1"/>
</dbReference>
<feature type="domain" description="Argininosuccinate lyase C-terminal" evidence="3">
    <location>
        <begin position="121"/>
        <end position="189"/>
    </location>
</feature>
<protein>
    <recommendedName>
        <fullName evidence="3">Argininosuccinate lyase C-terminal domain-containing protein</fullName>
    </recommendedName>
</protein>
<dbReference type="InterPro" id="IPR029419">
    <property type="entry name" value="Arg_succ_lyase_C"/>
</dbReference>
<dbReference type="FunFam" id="1.10.40.30:FF:000001">
    <property type="entry name" value="Argininosuccinate lyase"/>
    <property type="match status" value="1"/>
</dbReference>
<dbReference type="GO" id="GO:0005829">
    <property type="term" value="C:cytosol"/>
    <property type="evidence" value="ECO:0007669"/>
    <property type="project" value="TreeGrafter"/>
</dbReference>
<dbReference type="RefSeq" id="XP_016640534.1">
    <property type="nucleotide sequence ID" value="XM_016790271.1"/>
</dbReference>
<dbReference type="Proteomes" id="UP000028545">
    <property type="component" value="Unassembled WGS sequence"/>
</dbReference>
<organism evidence="4 5">
    <name type="scientific">Pseudallescheria apiosperma</name>
    <name type="common">Scedosporium apiospermum</name>
    <dbReference type="NCBI Taxonomy" id="563466"/>
    <lineage>
        <taxon>Eukaryota</taxon>
        <taxon>Fungi</taxon>
        <taxon>Dikarya</taxon>
        <taxon>Ascomycota</taxon>
        <taxon>Pezizomycotina</taxon>
        <taxon>Sordariomycetes</taxon>
        <taxon>Hypocreomycetidae</taxon>
        <taxon>Microascales</taxon>
        <taxon>Microascaceae</taxon>
        <taxon>Scedosporium</taxon>
    </lineage>
</organism>
<keyword evidence="5" id="KW-1185">Reference proteome</keyword>
<evidence type="ECO:0000259" key="3">
    <source>
        <dbReference type="Pfam" id="PF14698"/>
    </source>
</evidence>
<name>A0A084G073_PSEDA</name>
<dbReference type="InterPro" id="IPR009049">
    <property type="entry name" value="Argininosuccinate_lyase"/>
</dbReference>
<feature type="region of interest" description="Disordered" evidence="2">
    <location>
        <begin position="1"/>
        <end position="44"/>
    </location>
</feature>
<dbReference type="VEuPathDB" id="FungiDB:SAPIO_CDS8681"/>
<reference evidence="4 5" key="1">
    <citation type="journal article" date="2014" name="Genome Announc.">
        <title>Draft genome sequence of the pathogenic fungus Scedosporium apiospermum.</title>
        <authorList>
            <person name="Vandeputte P."/>
            <person name="Ghamrawi S."/>
            <person name="Rechenmann M."/>
            <person name="Iltis A."/>
            <person name="Giraud S."/>
            <person name="Fleury M."/>
            <person name="Thornton C."/>
            <person name="Delhaes L."/>
            <person name="Meyer W."/>
            <person name="Papon N."/>
            <person name="Bouchara J.P."/>
        </authorList>
    </citation>
    <scope>NUCLEOTIDE SEQUENCE [LARGE SCALE GENOMIC DNA]</scope>
    <source>
        <strain evidence="4 5">IHEM 14462</strain>
    </source>
</reference>
<dbReference type="SUPFAM" id="SSF48557">
    <property type="entry name" value="L-aspartase-like"/>
    <property type="match status" value="1"/>
</dbReference>
<comment type="caution">
    <text evidence="4">The sequence shown here is derived from an EMBL/GenBank/DDBJ whole genome shotgun (WGS) entry which is preliminary data.</text>
</comment>
<comment type="similarity">
    <text evidence="1">Belongs to the lyase 1 family. Argininosuccinate lyase subfamily.</text>
</comment>
<dbReference type="InterPro" id="IPR008948">
    <property type="entry name" value="L-Aspartase-like"/>
</dbReference>
<accession>A0A084G073</accession>
<proteinExistence type="inferred from homology"/>
<dbReference type="GO" id="GO:0042450">
    <property type="term" value="P:L-arginine biosynthetic process via ornithine"/>
    <property type="evidence" value="ECO:0007669"/>
    <property type="project" value="InterPro"/>
</dbReference>
<dbReference type="Gene3D" id="1.20.200.10">
    <property type="entry name" value="Fumarase/aspartase (Central domain)"/>
    <property type="match status" value="1"/>
</dbReference>
<evidence type="ECO:0000313" key="4">
    <source>
        <dbReference type="EMBL" id="KEZ40735.1"/>
    </source>
</evidence>
<dbReference type="Gene3D" id="1.10.40.30">
    <property type="entry name" value="Fumarase/aspartase (C-terminal domain)"/>
    <property type="match status" value="1"/>
</dbReference>
<dbReference type="EMBL" id="JOWA01000121">
    <property type="protein sequence ID" value="KEZ40735.1"/>
    <property type="molecule type" value="Genomic_DNA"/>
</dbReference>
<dbReference type="HOGENOM" id="CLU_027272_1_1_1"/>
<dbReference type="GeneID" id="27727753"/>